<organism evidence="2 3">
    <name type="scientific">Polyporus arcularius HHB13444</name>
    <dbReference type="NCBI Taxonomy" id="1314778"/>
    <lineage>
        <taxon>Eukaryota</taxon>
        <taxon>Fungi</taxon>
        <taxon>Dikarya</taxon>
        <taxon>Basidiomycota</taxon>
        <taxon>Agaricomycotina</taxon>
        <taxon>Agaricomycetes</taxon>
        <taxon>Polyporales</taxon>
        <taxon>Polyporaceae</taxon>
        <taxon>Polyporus</taxon>
    </lineage>
</organism>
<gene>
    <name evidence="2" type="ORF">K466DRAFT_571152</name>
</gene>
<feature type="region of interest" description="Disordered" evidence="1">
    <location>
        <begin position="202"/>
        <end position="273"/>
    </location>
</feature>
<keyword evidence="3" id="KW-1185">Reference proteome</keyword>
<sequence>MPTSIADELESFLHVLVYGCIRRVRSSLESIEEIQEFIHAYFAGGSYDPKYKQASCPVAKRDSVVVGQTLTFTTRPVVFSTPDGKIAQDHPLNKLIAKLLAVFHSRYVVDTWESAQKKSSSPELQQSPPTPKTKPPTIWETGLEGPEATFGEAPDCETETAPQSIEPTPEQRKNMAALQSHSLIAHILHSYFSSGDYKWPEDDVVPDPQAESSTKKPPRRTSAAAGTLKHGVVPVPQADDPEDVPMPDAEENDKLEGGSARTFSQPHPSLRTS</sequence>
<evidence type="ECO:0000256" key="1">
    <source>
        <dbReference type="SAM" id="MobiDB-lite"/>
    </source>
</evidence>
<accession>A0A5C3NML8</accession>
<feature type="compositionally biased region" description="Polar residues" evidence="1">
    <location>
        <begin position="261"/>
        <end position="273"/>
    </location>
</feature>
<dbReference type="EMBL" id="ML212965">
    <property type="protein sequence ID" value="TFK77947.1"/>
    <property type="molecule type" value="Genomic_DNA"/>
</dbReference>
<feature type="region of interest" description="Disordered" evidence="1">
    <location>
        <begin position="115"/>
        <end position="176"/>
    </location>
</feature>
<dbReference type="Proteomes" id="UP000308197">
    <property type="component" value="Unassembled WGS sequence"/>
</dbReference>
<proteinExistence type="predicted"/>
<feature type="compositionally biased region" description="Polar residues" evidence="1">
    <location>
        <begin position="115"/>
        <end position="127"/>
    </location>
</feature>
<reference evidence="2 3" key="1">
    <citation type="journal article" date="2019" name="Nat. Ecol. Evol.">
        <title>Megaphylogeny resolves global patterns of mushroom evolution.</title>
        <authorList>
            <person name="Varga T."/>
            <person name="Krizsan K."/>
            <person name="Foldi C."/>
            <person name="Dima B."/>
            <person name="Sanchez-Garcia M."/>
            <person name="Sanchez-Ramirez S."/>
            <person name="Szollosi G.J."/>
            <person name="Szarkandi J.G."/>
            <person name="Papp V."/>
            <person name="Albert L."/>
            <person name="Andreopoulos W."/>
            <person name="Angelini C."/>
            <person name="Antonin V."/>
            <person name="Barry K.W."/>
            <person name="Bougher N.L."/>
            <person name="Buchanan P."/>
            <person name="Buyck B."/>
            <person name="Bense V."/>
            <person name="Catcheside P."/>
            <person name="Chovatia M."/>
            <person name="Cooper J."/>
            <person name="Damon W."/>
            <person name="Desjardin D."/>
            <person name="Finy P."/>
            <person name="Geml J."/>
            <person name="Haridas S."/>
            <person name="Hughes K."/>
            <person name="Justo A."/>
            <person name="Karasinski D."/>
            <person name="Kautmanova I."/>
            <person name="Kiss B."/>
            <person name="Kocsube S."/>
            <person name="Kotiranta H."/>
            <person name="LaButti K.M."/>
            <person name="Lechner B.E."/>
            <person name="Liimatainen K."/>
            <person name="Lipzen A."/>
            <person name="Lukacs Z."/>
            <person name="Mihaltcheva S."/>
            <person name="Morgado L.N."/>
            <person name="Niskanen T."/>
            <person name="Noordeloos M.E."/>
            <person name="Ohm R.A."/>
            <person name="Ortiz-Santana B."/>
            <person name="Ovrebo C."/>
            <person name="Racz N."/>
            <person name="Riley R."/>
            <person name="Savchenko A."/>
            <person name="Shiryaev A."/>
            <person name="Soop K."/>
            <person name="Spirin V."/>
            <person name="Szebenyi C."/>
            <person name="Tomsovsky M."/>
            <person name="Tulloss R.E."/>
            <person name="Uehling J."/>
            <person name="Grigoriev I.V."/>
            <person name="Vagvolgyi C."/>
            <person name="Papp T."/>
            <person name="Martin F.M."/>
            <person name="Miettinen O."/>
            <person name="Hibbett D.S."/>
            <person name="Nagy L.G."/>
        </authorList>
    </citation>
    <scope>NUCLEOTIDE SEQUENCE [LARGE SCALE GENOMIC DNA]</scope>
    <source>
        <strain evidence="2 3">HHB13444</strain>
    </source>
</reference>
<dbReference type="STRING" id="1314778.A0A5C3NML8"/>
<dbReference type="AlphaFoldDB" id="A0A5C3NML8"/>
<protein>
    <submittedName>
        <fullName evidence="2">Uncharacterized protein</fullName>
    </submittedName>
</protein>
<evidence type="ECO:0000313" key="3">
    <source>
        <dbReference type="Proteomes" id="UP000308197"/>
    </source>
</evidence>
<name>A0A5C3NML8_9APHY</name>
<feature type="compositionally biased region" description="Acidic residues" evidence="1">
    <location>
        <begin position="239"/>
        <end position="253"/>
    </location>
</feature>
<dbReference type="InParanoid" id="A0A5C3NML8"/>
<evidence type="ECO:0000313" key="2">
    <source>
        <dbReference type="EMBL" id="TFK77947.1"/>
    </source>
</evidence>